<reference evidence="1" key="1">
    <citation type="submission" date="2020-04" db="EMBL/GenBank/DDBJ databases">
        <authorList>
            <person name="Chiriac C."/>
            <person name="Salcher M."/>
            <person name="Ghai R."/>
            <person name="Kavagutti S V."/>
        </authorList>
    </citation>
    <scope>NUCLEOTIDE SEQUENCE</scope>
</reference>
<organism evidence="1">
    <name type="scientific">uncultured Caudovirales phage</name>
    <dbReference type="NCBI Taxonomy" id="2100421"/>
    <lineage>
        <taxon>Viruses</taxon>
        <taxon>Duplodnaviria</taxon>
        <taxon>Heunggongvirae</taxon>
        <taxon>Uroviricota</taxon>
        <taxon>Caudoviricetes</taxon>
        <taxon>Peduoviridae</taxon>
        <taxon>Maltschvirus</taxon>
        <taxon>Maltschvirus maltsch</taxon>
    </lineage>
</organism>
<dbReference type="EMBL" id="LR796153">
    <property type="protein sequence ID" value="CAB4121747.1"/>
    <property type="molecule type" value="Genomic_DNA"/>
</dbReference>
<name>A0A6J5KLF4_9CAUD</name>
<gene>
    <name evidence="2" type="ORF">UFOVP198_26</name>
    <name evidence="1" type="ORF">UFOVP25_19</name>
</gene>
<protein>
    <submittedName>
        <fullName evidence="1">Uncharacterized protein</fullName>
    </submittedName>
</protein>
<proteinExistence type="predicted"/>
<dbReference type="EMBL" id="LR798247">
    <property type="protein sequence ID" value="CAB5216930.1"/>
    <property type="molecule type" value="Genomic_DNA"/>
</dbReference>
<accession>A0A6J5KLF4</accession>
<evidence type="ECO:0000313" key="2">
    <source>
        <dbReference type="EMBL" id="CAB5216930.1"/>
    </source>
</evidence>
<sequence length="93" mass="10571">MNTLYTGSICLSDIDKTKIAKSEKNGKLYLSVDIWVNEQPDNYGNIGSINVRQSKEEREAKEKKTYIGNFKQLEGKPQAGTYLADREIEPLPF</sequence>
<evidence type="ECO:0000313" key="1">
    <source>
        <dbReference type="EMBL" id="CAB4121747.1"/>
    </source>
</evidence>